<keyword evidence="3" id="KW-0489">Methyltransferase</keyword>
<keyword evidence="10 18" id="KW-0788">Thiol protease</keyword>
<dbReference type="Pfam" id="PF00978">
    <property type="entry name" value="RdRP_2"/>
    <property type="match status" value="1"/>
</dbReference>
<evidence type="ECO:0000256" key="19">
    <source>
        <dbReference type="SAM" id="MobiDB-lite"/>
    </source>
</evidence>
<keyword evidence="11" id="KW-0067">ATP-binding</keyword>
<feature type="active site" description="For protease activity" evidence="18">
    <location>
        <position position="1146"/>
    </location>
</feature>
<feature type="transmembrane region" description="Helical" evidence="20">
    <location>
        <begin position="809"/>
        <end position="829"/>
    </location>
</feature>
<dbReference type="GO" id="GO:0004197">
    <property type="term" value="F:cysteine-type endopeptidase activity"/>
    <property type="evidence" value="ECO:0007669"/>
    <property type="project" value="UniProtKB-UniRule"/>
</dbReference>
<feature type="domain" description="RdRp catalytic" evidence="21">
    <location>
        <begin position="1934"/>
        <end position="2041"/>
    </location>
</feature>
<keyword evidence="20" id="KW-1133">Transmembrane helix</keyword>
<dbReference type="GO" id="GO:0006396">
    <property type="term" value="P:RNA processing"/>
    <property type="evidence" value="ECO:0007669"/>
    <property type="project" value="InterPro"/>
</dbReference>
<feature type="region of interest" description="Disordered" evidence="19">
    <location>
        <begin position="23"/>
        <end position="43"/>
    </location>
</feature>
<keyword evidence="5 18" id="KW-0645">Protease</keyword>
<evidence type="ECO:0000256" key="4">
    <source>
        <dbReference type="ARBA" id="ARBA00022662"/>
    </source>
</evidence>
<dbReference type="GO" id="GO:0006508">
    <property type="term" value="P:proteolysis"/>
    <property type="evidence" value="ECO:0007669"/>
    <property type="project" value="UniProtKB-KW"/>
</dbReference>
<dbReference type="GO" id="GO:0039648">
    <property type="term" value="P:symbiont-mediated perturbation of host ubiquitin-like protein modification"/>
    <property type="evidence" value="ECO:0007669"/>
    <property type="project" value="UniProtKB-KW"/>
</dbReference>
<dbReference type="Pfam" id="PF01660">
    <property type="entry name" value="Vmethyltransf"/>
    <property type="match status" value="1"/>
</dbReference>
<dbReference type="GO" id="GO:0008174">
    <property type="term" value="F:mRNA methyltransferase activity"/>
    <property type="evidence" value="ECO:0007669"/>
    <property type="project" value="UniProtKB-UniRule"/>
</dbReference>
<sequence>MSRFSVLSECSCTSSSCSAYSHATSQSPISPPSTMANSNRSSLDISSSTPLSGMLTVSSAPSSFLDWLSSSSNVEAYEIVRTDDVLRSAYKTLKEEDLHYLASRPTKIVLNAEPPASPRSPLMAQLEAAFHKSAWSKVVRESPRKADTLHDIYHCLMRFASFAVLNGQKDMVGPLADCVFKTLAVLHPRSVRPIIESATWDMGVLACENLIATHIQGKQKRSVPRFLIPFVRSYIHLPVGESPDNSFFSNFLDEYDAAYRARKLDLIHRRRKKAYLTRMPLTYSTAFSLGEYPGVDGETASVIQRMPMRELCSWPGFCGLRIIPRHWRRAVACRLGPWIDEKLLVMISYALSCLHAPLRHMDVCSYNTDVSYKHYVLRREVLLPGDNPFLALSDCLVGGSRGTMSNALDALGSTIHKDAVLDNYTANTHKAIQKSLELCPNSISEPNFSKLKKAGLPVDPYATGAHPHPALKAIEVAMLDKLTYLLRDDCTVSFMKREKFNKLQKANPRFKVLDNVNLTIRDTTRWQGGNCINTILTPDYFLHDVGHYITPAEVAYLFDTQPKVNRIFFSAILPDEVLLGHPSWHPTLYQLSKLDDKTYAYILSEDGESYEQPYSTLSWLTSNRIGRPNGKSHGVEVLAQLFSHKLICVHRHVPPVSKRWYVADAPDDVILPEVDGRVYAHSRQRVPRDVFNSVLQHSLGLANRRFESTMAKVRTKSADPRYADINTDTWLALAQVCYALSLSPAQLEREAPFNTYAAFCLRQMRRLFHRHDWLLPALSAGGMAVSWGSLLLPILGIRVPDYHVASATIPGWSFGAFGALLAQAAVVVASSRIPPGLTYTLQAIGLVLPHVAYLVPNFHLGSLTIPSYVGGIAASLVATGTIALFDGPGPHYEVRDFLKRMPKREYVTWKLGTIYVHRSGSSYSWLTHPIQHDEPPPYSDLPPEEPTPIYAPTFNPPALPYEQDFPGFPEVPSEEPATSTPHPSTYHAPSVSEPRSDEEFTATLDQINACKALARKIAPANSPFLGCDSVNAVRQAYFRLSKLVHPDRCDHPLATTAFKNLGIYYADASAPMATPPISPYQSEADTVSLASVSHASLDEHSVVESLATYPLRTWFNFSQDEVFEPDDFFMFEEPDQQDLPFPPNSCLLTAFSERTGVTPAELWRTLCRFAPRRIIQDPRILDAGLSTECLIILAYAYELRVHIMGEVPANHPDYVGVRRPTQSNLPLDEIVIYIELGTAETMGHWSSRTYTPFFGARMPAFGAKYSPPHRPLTGFEKYLSDSINWCGEVCLSPWKSYATNASRAKAYARDLKNNCTGTIKRNEGKDSIPPDFTARMDSMVDNHVSRNVLISVAYGAPGSSKSSGIIQALSANWTRKTNLWKISTPRKRLRDSITAQMKLGSLSWKCGTFENSMFKTGTTLIIDEISQMPPGYVDYCLIKDSSIRSVVLIGDVTQGEFHEPNAESSLNAEGSEALYFKMSDALYRLYSNSIPHAVSDAIGLPTRSKNKGFIKMAQRPDASYPLVCASEGEQKMYSANGYDAYTFGTVQGQRFESAPVQISVSNATAQMVSRGHFISAMCRSNVGVIFIHSGTQQAIRSISTDPFLSGLFCGKNRFNYADLFRDELAGFKLHTPPGLHNPNLGTPSRPAYTHSPVNTFTTFRGAIELPYFRAPDSLTALLTYGDEDLPEHVQHPTEIERGPPTSGFEESEEYLVQQYGDIPSREEREAYYRGEQSRQFDDTPWYVRQGLDSTNIEQLFPRQKNDDLVTSHAAIEKRLRFAPEHVNRKRYEARTFMGPILFDGYCRATGIDPSTIPAFDELLYAQCIHENEFVKLTKKTQQTLSNNADRSDPDWRYTFVRIFVKSQLKVKLETLGSPFKPGQTLASFQDAVILVTGPMTRYLTIVADKLYRPGFYYHPGHSALQMSAWCQKNWKHAELNSTNDYSAFDQSQTGEALAMEILKMRTFHIPEHVILYYEELKLALTCQFGALAVMRFTGEGPTLLFNSDFNTALVGCQYEMPTDTPLMVAGDDLAINGVFPERRGWLRIKRYLTIEAKPERVKTATFCSWLITPHGAIKEPRVVLAKLLIARDRQEENKVIPSLLSEVAIGYHLGDHVYEHLDELSLASHFYLIRYFVKHSPIRFRLLLTTRSLVEVLDRIMNSLDSATKERIVALNNALSEVWMLEAKPVRIAASVISRMGVLRLRDSRLFDNIFQRIHRF</sequence>
<dbReference type="InterPro" id="IPR001623">
    <property type="entry name" value="DnaJ_domain"/>
</dbReference>
<evidence type="ECO:0000256" key="13">
    <source>
        <dbReference type="ARBA" id="ARBA00022953"/>
    </source>
</evidence>
<dbReference type="Pfam" id="PF01443">
    <property type="entry name" value="Viral_helicase1"/>
    <property type="match status" value="1"/>
</dbReference>
<evidence type="ECO:0000256" key="5">
    <source>
        <dbReference type="ARBA" id="ARBA00022670"/>
    </source>
</evidence>
<evidence type="ECO:0000256" key="16">
    <source>
        <dbReference type="ARBA" id="ARBA00046330"/>
    </source>
</evidence>
<keyword evidence="12" id="KW-1127">Modulation of host ubiquitin pathway by viral deubiquitinase</keyword>
<evidence type="ECO:0000256" key="2">
    <source>
        <dbReference type="ARBA" id="ARBA00022581"/>
    </source>
</evidence>
<dbReference type="InterPro" id="IPR007094">
    <property type="entry name" value="RNA-dir_pol_PSvirus"/>
</dbReference>
<keyword evidence="20" id="KW-0472">Membrane</keyword>
<evidence type="ECO:0000256" key="8">
    <source>
        <dbReference type="ARBA" id="ARBA00022741"/>
    </source>
</evidence>
<evidence type="ECO:0000256" key="9">
    <source>
        <dbReference type="ARBA" id="ARBA00022801"/>
    </source>
</evidence>
<comment type="function">
    <text evidence="15">RNA-directed RNA polymerase is responsible for the replication and transcription of the genome.</text>
</comment>
<evidence type="ECO:0000256" key="10">
    <source>
        <dbReference type="ARBA" id="ARBA00022807"/>
    </source>
</evidence>
<dbReference type="InterPro" id="IPR027417">
    <property type="entry name" value="P-loop_NTPase"/>
</dbReference>
<dbReference type="GO" id="GO:0016556">
    <property type="term" value="P:mRNA modification"/>
    <property type="evidence" value="ECO:0007669"/>
    <property type="project" value="InterPro"/>
</dbReference>
<dbReference type="GO" id="GO:0006351">
    <property type="term" value="P:DNA-templated transcription"/>
    <property type="evidence" value="ECO:0007669"/>
    <property type="project" value="InterPro"/>
</dbReference>
<dbReference type="PROSITE" id="PS50507">
    <property type="entry name" value="RDRP_SSRNA_POS"/>
    <property type="match status" value="1"/>
</dbReference>
<dbReference type="GO" id="GO:0032259">
    <property type="term" value="P:methylation"/>
    <property type="evidence" value="ECO:0007669"/>
    <property type="project" value="UniProtKB-KW"/>
</dbReference>
<dbReference type="InterPro" id="IPR027351">
    <property type="entry name" value="(+)RNA_virus_helicase_core_dom"/>
</dbReference>
<keyword evidence="1" id="KW-0696">RNA-directed RNA polymerase</keyword>
<evidence type="ECO:0000259" key="22">
    <source>
        <dbReference type="PROSITE" id="PS51743"/>
    </source>
</evidence>
<evidence type="ECO:0000256" key="12">
    <source>
        <dbReference type="ARBA" id="ARBA00022876"/>
    </source>
</evidence>
<keyword evidence="20" id="KW-0812">Transmembrane</keyword>
<evidence type="ECO:0000256" key="18">
    <source>
        <dbReference type="PROSITE-ProRule" id="PRU01074"/>
    </source>
</evidence>
<dbReference type="GO" id="GO:0039694">
    <property type="term" value="P:viral RNA genome replication"/>
    <property type="evidence" value="ECO:0007669"/>
    <property type="project" value="InterPro"/>
</dbReference>
<evidence type="ECO:0000259" key="21">
    <source>
        <dbReference type="PROSITE" id="PS50507"/>
    </source>
</evidence>
<keyword evidence="7" id="KW-0548">Nucleotidyltransferase</keyword>
<organism evidence="23">
    <name type="scientific">Triticum polonicum mycotymovirus 1</name>
    <dbReference type="NCBI Taxonomy" id="2794439"/>
    <lineage>
        <taxon>Viruses</taxon>
        <taxon>Riboviria</taxon>
        <taxon>Orthornavirae</taxon>
        <taxon>Kitrinoviricota</taxon>
        <taxon>Alsuviricetes</taxon>
        <taxon>Tymovirales</taxon>
        <taxon>Tymoviridae</taxon>
        <taxon>Tymovirus</taxon>
    </lineage>
</organism>
<keyword evidence="8" id="KW-0547">Nucleotide-binding</keyword>
<dbReference type="Gene3D" id="3.40.50.300">
    <property type="entry name" value="P-loop containing nucleotide triphosphate hydrolases"/>
    <property type="match status" value="1"/>
</dbReference>
<evidence type="ECO:0000256" key="6">
    <source>
        <dbReference type="ARBA" id="ARBA00022679"/>
    </source>
</evidence>
<feature type="active site" description="For protease activity" evidence="18">
    <location>
        <position position="1244"/>
    </location>
</feature>
<keyword evidence="2" id="KW-0945">Host-virus interaction</keyword>
<dbReference type="SUPFAM" id="SSF56672">
    <property type="entry name" value="DNA/RNA polymerases"/>
    <property type="match status" value="1"/>
</dbReference>
<feature type="domain" description="Alphavirus-like MT" evidence="22">
    <location>
        <begin position="459"/>
        <end position="620"/>
    </location>
</feature>
<dbReference type="InterPro" id="IPR002588">
    <property type="entry name" value="Alphavirus-like_MT_dom"/>
</dbReference>
<keyword evidence="13" id="KW-0693">Viral RNA replication</keyword>
<name>A0A7T5UGK1_9VIRU</name>
<feature type="transmembrane region" description="Helical" evidence="20">
    <location>
        <begin position="773"/>
        <end position="797"/>
    </location>
</feature>
<feature type="transmembrane region" description="Helical" evidence="20">
    <location>
        <begin position="867"/>
        <end position="885"/>
    </location>
</feature>
<keyword evidence="14" id="KW-0511">Multifunctional enzyme</keyword>
<feature type="region of interest" description="Disordered" evidence="19">
    <location>
        <begin position="962"/>
        <end position="998"/>
    </location>
</feature>
<dbReference type="InterPro" id="IPR008043">
    <property type="entry name" value="Peptidase_C21"/>
</dbReference>
<evidence type="ECO:0000256" key="11">
    <source>
        <dbReference type="ARBA" id="ARBA00022840"/>
    </source>
</evidence>
<dbReference type="InterPro" id="IPR043502">
    <property type="entry name" value="DNA/RNA_pol_sf"/>
</dbReference>
<keyword evidence="4" id="KW-1130">Modulation of host ubiquitin pathway by virus</keyword>
<evidence type="ECO:0000256" key="7">
    <source>
        <dbReference type="ARBA" id="ARBA00022695"/>
    </source>
</evidence>
<dbReference type="GO" id="GO:0003968">
    <property type="term" value="F:RNA-directed RNA polymerase activity"/>
    <property type="evidence" value="ECO:0007669"/>
    <property type="project" value="UniProtKB-KW"/>
</dbReference>
<dbReference type="Gene3D" id="3.90.70.100">
    <property type="match status" value="1"/>
</dbReference>
<evidence type="ECO:0000256" key="3">
    <source>
        <dbReference type="ARBA" id="ARBA00022603"/>
    </source>
</evidence>
<proteinExistence type="inferred from homology"/>
<evidence type="ECO:0000313" key="23">
    <source>
        <dbReference type="EMBL" id="QQG34653.1"/>
    </source>
</evidence>
<evidence type="ECO:0000256" key="1">
    <source>
        <dbReference type="ARBA" id="ARBA00022484"/>
    </source>
</evidence>
<reference evidence="23" key="1">
    <citation type="submission" date="2020-11" db="EMBL/GenBank/DDBJ databases">
        <authorList>
            <person name="Bejerman N."/>
        </authorList>
    </citation>
    <scope>NUCLEOTIDE SEQUENCE</scope>
    <source>
        <strain evidence="23">Tritric</strain>
    </source>
</reference>
<dbReference type="PROSITE" id="PS51738">
    <property type="entry name" value="PEPTIDASE_C21"/>
    <property type="match status" value="1"/>
</dbReference>
<dbReference type="Pfam" id="PF05381">
    <property type="entry name" value="Peptidase_C21"/>
    <property type="match status" value="1"/>
</dbReference>
<evidence type="ECO:0000256" key="15">
    <source>
        <dbReference type="ARBA" id="ARBA00045135"/>
    </source>
</evidence>
<keyword evidence="6" id="KW-0808">Transferase</keyword>
<dbReference type="InterPro" id="IPR043181">
    <property type="entry name" value="TYMV_endopept_dom"/>
</dbReference>
<comment type="similarity">
    <text evidence="16">Belongs to the Tymoviridae non-structural replication polyprotein family.</text>
</comment>
<dbReference type="EMBL" id="MW328751">
    <property type="protein sequence ID" value="QQG34653.1"/>
    <property type="molecule type" value="Genomic_RNA"/>
</dbReference>
<evidence type="ECO:0000256" key="17">
    <source>
        <dbReference type="ARBA" id="ARBA00047193"/>
    </source>
</evidence>
<dbReference type="GO" id="GO:0003723">
    <property type="term" value="F:RNA binding"/>
    <property type="evidence" value="ECO:0007669"/>
    <property type="project" value="InterPro"/>
</dbReference>
<dbReference type="InterPro" id="IPR001788">
    <property type="entry name" value="RNA-dep_RNA_pol_alsuvir"/>
</dbReference>
<accession>A0A7T5UGK1</accession>
<keyword evidence="9 18" id="KW-0378">Hydrolase</keyword>
<dbReference type="CDD" id="cd06257">
    <property type="entry name" value="DnaJ"/>
    <property type="match status" value="1"/>
</dbReference>
<evidence type="ECO:0000256" key="14">
    <source>
        <dbReference type="ARBA" id="ARBA00023268"/>
    </source>
</evidence>
<dbReference type="GO" id="GO:0005524">
    <property type="term" value="F:ATP binding"/>
    <property type="evidence" value="ECO:0007669"/>
    <property type="project" value="UniProtKB-KW"/>
</dbReference>
<protein>
    <recommendedName>
        <fullName evidence="17">Non-structural replication polyprotein</fullName>
    </recommendedName>
</protein>
<feature type="transmembrane region" description="Helical" evidence="20">
    <location>
        <begin position="836"/>
        <end position="855"/>
    </location>
</feature>
<dbReference type="PROSITE" id="PS51743">
    <property type="entry name" value="ALPHAVIRUS_MT"/>
    <property type="match status" value="1"/>
</dbReference>
<evidence type="ECO:0000256" key="20">
    <source>
        <dbReference type="SAM" id="Phobius"/>
    </source>
</evidence>